<accession>A0A3R8RAR4</accession>
<name>A0A3R8RAR4_STRSU</name>
<evidence type="ECO:0000256" key="5">
    <source>
        <dbReference type="ARBA" id="ARBA00022842"/>
    </source>
</evidence>
<dbReference type="GO" id="GO:0006633">
    <property type="term" value="P:fatty acid biosynthetic process"/>
    <property type="evidence" value="ECO:0007669"/>
    <property type="project" value="UniProtKB-UniRule"/>
</dbReference>
<reference evidence="10 11" key="1">
    <citation type="submission" date="2018-11" db="EMBL/GenBank/DDBJ databases">
        <authorList>
            <person name="Stevens M.J."/>
            <person name="Cernela N."/>
            <person name="Spoerry Serrano N."/>
            <person name="Schmitt S."/>
            <person name="Schrenzel J."/>
            <person name="Stephan R."/>
        </authorList>
    </citation>
    <scope>NUCLEOTIDE SEQUENCE [LARGE SCALE GENOMIC DNA]</scope>
    <source>
        <strain evidence="10 11">PP422</strain>
    </source>
</reference>
<dbReference type="RefSeq" id="WP_125266449.1">
    <property type="nucleotide sequence ID" value="NZ_CP102145.1"/>
</dbReference>
<evidence type="ECO:0000256" key="4">
    <source>
        <dbReference type="ARBA" id="ARBA00022832"/>
    </source>
</evidence>
<proteinExistence type="inferred from homology"/>
<keyword evidence="7 8" id="KW-0275">Fatty acid biosynthesis</keyword>
<comment type="caution">
    <text evidence="10">The sequence shown here is derived from an EMBL/GenBank/DDBJ whole genome shotgun (WGS) entry which is preliminary data.</text>
</comment>
<evidence type="ECO:0000256" key="7">
    <source>
        <dbReference type="ARBA" id="ARBA00023160"/>
    </source>
</evidence>
<evidence type="ECO:0000256" key="3">
    <source>
        <dbReference type="ARBA" id="ARBA00022723"/>
    </source>
</evidence>
<dbReference type="InterPro" id="IPR002582">
    <property type="entry name" value="ACPS"/>
</dbReference>
<keyword evidence="1 8" id="KW-0444">Lipid biosynthesis</keyword>
<evidence type="ECO:0000259" key="9">
    <source>
        <dbReference type="Pfam" id="PF01648"/>
    </source>
</evidence>
<dbReference type="EMBL" id="RSDO01000016">
    <property type="protein sequence ID" value="RRR51480.1"/>
    <property type="molecule type" value="Genomic_DNA"/>
</dbReference>
<dbReference type="EC" id="2.7.8.7" evidence="8"/>
<evidence type="ECO:0000256" key="2">
    <source>
        <dbReference type="ARBA" id="ARBA00022679"/>
    </source>
</evidence>
<keyword evidence="8" id="KW-0963">Cytoplasm</keyword>
<dbReference type="Proteomes" id="UP000274117">
    <property type="component" value="Unassembled WGS sequence"/>
</dbReference>
<dbReference type="GO" id="GO:0005737">
    <property type="term" value="C:cytoplasm"/>
    <property type="evidence" value="ECO:0007669"/>
    <property type="project" value="UniProtKB-SubCell"/>
</dbReference>
<feature type="domain" description="4'-phosphopantetheinyl transferase" evidence="9">
    <location>
        <begin position="6"/>
        <end position="102"/>
    </location>
</feature>
<comment type="similarity">
    <text evidence="8">Belongs to the P-Pant transferase superfamily. AcpS family.</text>
</comment>
<organism evidence="10 11">
    <name type="scientific">Streptococcus suis</name>
    <dbReference type="NCBI Taxonomy" id="1307"/>
    <lineage>
        <taxon>Bacteria</taxon>
        <taxon>Bacillati</taxon>
        <taxon>Bacillota</taxon>
        <taxon>Bacilli</taxon>
        <taxon>Lactobacillales</taxon>
        <taxon>Streptococcaceae</taxon>
        <taxon>Streptococcus</taxon>
    </lineage>
</organism>
<dbReference type="NCBIfam" id="TIGR00516">
    <property type="entry name" value="acpS"/>
    <property type="match status" value="1"/>
</dbReference>
<dbReference type="GO" id="GO:0008897">
    <property type="term" value="F:holo-[acyl-carrier-protein] synthase activity"/>
    <property type="evidence" value="ECO:0007669"/>
    <property type="project" value="UniProtKB-UniRule"/>
</dbReference>
<dbReference type="NCBIfam" id="TIGR00556">
    <property type="entry name" value="pantethn_trn"/>
    <property type="match status" value="1"/>
</dbReference>
<keyword evidence="6 8" id="KW-0443">Lipid metabolism</keyword>
<dbReference type="InterPro" id="IPR037143">
    <property type="entry name" value="4-PPantetheinyl_Trfase_dom_sf"/>
</dbReference>
<reference evidence="10 11" key="2">
    <citation type="submission" date="2018-12" db="EMBL/GenBank/DDBJ databases">
        <title>Whole-genome sequences of fifteen clinical Streptococcus suis strains isolated from pigs between 2006 and 2018.</title>
        <authorList>
            <person name="Stevens M.J.A."/>
            <person name="Cernela N."/>
            <person name="Spoerry Serrano N."/>
            <person name="Schmitt S."/>
            <person name="Schrenzel J."/>
            <person name="Stephan R."/>
        </authorList>
    </citation>
    <scope>NUCLEOTIDE SEQUENCE [LARGE SCALE GENOMIC DNA]</scope>
    <source>
        <strain evidence="10 11">PP422</strain>
    </source>
</reference>
<dbReference type="HAMAP" id="MF_00101">
    <property type="entry name" value="AcpS"/>
    <property type="match status" value="1"/>
</dbReference>
<keyword evidence="5 8" id="KW-0460">Magnesium</keyword>
<dbReference type="Pfam" id="PF01648">
    <property type="entry name" value="ACPS"/>
    <property type="match status" value="1"/>
</dbReference>
<evidence type="ECO:0000313" key="10">
    <source>
        <dbReference type="EMBL" id="RRR51480.1"/>
    </source>
</evidence>
<evidence type="ECO:0000256" key="6">
    <source>
        <dbReference type="ARBA" id="ARBA00023098"/>
    </source>
</evidence>
<dbReference type="SUPFAM" id="SSF56214">
    <property type="entry name" value="4'-phosphopantetheinyl transferase"/>
    <property type="match status" value="1"/>
</dbReference>
<keyword evidence="3 8" id="KW-0479">Metal-binding</keyword>
<evidence type="ECO:0000256" key="1">
    <source>
        <dbReference type="ARBA" id="ARBA00022516"/>
    </source>
</evidence>
<gene>
    <name evidence="8" type="primary">acpS</name>
    <name evidence="10" type="ORF">EI998_08575</name>
</gene>
<keyword evidence="4 8" id="KW-0276">Fatty acid metabolism</keyword>
<comment type="function">
    <text evidence="8">Transfers the 4'-phosphopantetheine moiety from coenzyme A to a Ser of acyl-carrier-protein.</text>
</comment>
<dbReference type="AlphaFoldDB" id="A0A3R8RAR4"/>
<evidence type="ECO:0000256" key="8">
    <source>
        <dbReference type="HAMAP-Rule" id="MF_00101"/>
    </source>
</evidence>
<dbReference type="Gene3D" id="3.90.470.20">
    <property type="entry name" value="4'-phosphopantetheinyl transferase domain"/>
    <property type="match status" value="1"/>
</dbReference>
<evidence type="ECO:0000313" key="11">
    <source>
        <dbReference type="Proteomes" id="UP000274117"/>
    </source>
</evidence>
<feature type="binding site" evidence="8">
    <location>
        <position position="58"/>
    </location>
    <ligand>
        <name>Mg(2+)</name>
        <dbReference type="ChEBI" id="CHEBI:18420"/>
    </ligand>
</feature>
<feature type="binding site" evidence="8">
    <location>
        <position position="8"/>
    </location>
    <ligand>
        <name>Mg(2+)</name>
        <dbReference type="ChEBI" id="CHEBI:18420"/>
    </ligand>
</feature>
<comment type="catalytic activity">
    <reaction evidence="8">
        <text>apo-[ACP] + CoA = holo-[ACP] + adenosine 3',5'-bisphosphate + H(+)</text>
        <dbReference type="Rhea" id="RHEA:12068"/>
        <dbReference type="Rhea" id="RHEA-COMP:9685"/>
        <dbReference type="Rhea" id="RHEA-COMP:9690"/>
        <dbReference type="ChEBI" id="CHEBI:15378"/>
        <dbReference type="ChEBI" id="CHEBI:29999"/>
        <dbReference type="ChEBI" id="CHEBI:57287"/>
        <dbReference type="ChEBI" id="CHEBI:58343"/>
        <dbReference type="ChEBI" id="CHEBI:64479"/>
        <dbReference type="EC" id="2.7.8.7"/>
    </reaction>
</comment>
<dbReference type="InterPro" id="IPR004568">
    <property type="entry name" value="Ppantetheine-prot_Trfase_dom"/>
</dbReference>
<dbReference type="GO" id="GO:0000287">
    <property type="term" value="F:magnesium ion binding"/>
    <property type="evidence" value="ECO:0007669"/>
    <property type="project" value="UniProtKB-UniRule"/>
</dbReference>
<sequence>MIIGHGIDLQEIAAIAAAMEGKPRFVEKVLTESERERFSSLSGRRQVEFLAGRWAAKEAFVKAMGTGIGKIGFQDLEILPDEKGRPVVTKSPAACKVWLSISHSGNFVQASVILEEEDES</sequence>
<protein>
    <recommendedName>
        <fullName evidence="8">Holo-[acyl-carrier-protein] synthase</fullName>
        <shortName evidence="8">Holo-ACP synthase</shortName>
        <ecNumber evidence="8">2.7.8.7</ecNumber>
    </recommendedName>
    <alternativeName>
        <fullName evidence="8">4'-phosphopantetheinyl transferase AcpS</fullName>
    </alternativeName>
</protein>
<comment type="subcellular location">
    <subcellularLocation>
        <location evidence="8">Cytoplasm</location>
    </subcellularLocation>
</comment>
<comment type="cofactor">
    <cofactor evidence="8">
        <name>Mg(2+)</name>
        <dbReference type="ChEBI" id="CHEBI:18420"/>
    </cofactor>
</comment>
<dbReference type="InterPro" id="IPR008278">
    <property type="entry name" value="4-PPantetheinyl_Trfase_dom"/>
</dbReference>
<keyword evidence="2 8" id="KW-0808">Transferase</keyword>